<dbReference type="Gene3D" id="3.40.50.720">
    <property type="entry name" value="NAD(P)-binding Rossmann-like Domain"/>
    <property type="match status" value="1"/>
</dbReference>
<proteinExistence type="inferred from homology"/>
<dbReference type="Proteomes" id="UP000255423">
    <property type="component" value="Unassembled WGS sequence"/>
</dbReference>
<evidence type="ECO:0000313" key="3">
    <source>
        <dbReference type="EMBL" id="SUQ18972.1"/>
    </source>
</evidence>
<dbReference type="SUPFAM" id="SSF51735">
    <property type="entry name" value="NAD(P)-binding Rossmann-fold domains"/>
    <property type="match status" value="1"/>
</dbReference>
<dbReference type="GO" id="GO:0016020">
    <property type="term" value="C:membrane"/>
    <property type="evidence" value="ECO:0007669"/>
    <property type="project" value="TreeGrafter"/>
</dbReference>
<dbReference type="PANTHER" id="PTHR44196:SF1">
    <property type="entry name" value="DEHYDROGENASE_REDUCTASE SDR FAMILY MEMBER 7B"/>
    <property type="match status" value="1"/>
</dbReference>
<comment type="similarity">
    <text evidence="1">Belongs to the short-chain dehydrogenases/reductases (SDR) family.</text>
</comment>
<dbReference type="PANTHER" id="PTHR44196">
    <property type="entry name" value="DEHYDROGENASE/REDUCTASE SDR FAMILY MEMBER 7B"/>
    <property type="match status" value="1"/>
</dbReference>
<name>A0A380RVS1_FIBSU</name>
<protein>
    <submittedName>
        <fullName evidence="3">Short-chain dehydrogenase</fullName>
    </submittedName>
</protein>
<dbReference type="GO" id="GO:0016491">
    <property type="term" value="F:oxidoreductase activity"/>
    <property type="evidence" value="ECO:0007669"/>
    <property type="project" value="UniProtKB-KW"/>
</dbReference>
<sequence>MIDVKGKWCLVTGGCRGVGRLIAIEMAKLGANLILQGRDKSHAEKVINELAPYGVQVKAVGCNLENEAEIEAAFAEIDSFGVQVDLVFNNAGLMSHYFSDFTTNTMDDFRQAMAVNFFAPIKIAYHFLPGMIQRGFGRMQLTTSGIANEPELAAYACAKAALTKFVKDFACKLNGTDVMMNVMDPGWLRTDLGGPNAPNAPETVVPGALVSVLLDDKKSGRWFSAQDYVGMSIADAVEAGSKVFA</sequence>
<evidence type="ECO:0000313" key="4">
    <source>
        <dbReference type="Proteomes" id="UP000255423"/>
    </source>
</evidence>
<dbReference type="EMBL" id="UHJL01000001">
    <property type="protein sequence ID" value="SUQ18972.1"/>
    <property type="molecule type" value="Genomic_DNA"/>
</dbReference>
<dbReference type="InterPro" id="IPR036291">
    <property type="entry name" value="NAD(P)-bd_dom_sf"/>
</dbReference>
<evidence type="ECO:0000256" key="2">
    <source>
        <dbReference type="ARBA" id="ARBA00023002"/>
    </source>
</evidence>
<dbReference type="PRINTS" id="PR00081">
    <property type="entry name" value="GDHRDH"/>
</dbReference>
<dbReference type="InterPro" id="IPR002347">
    <property type="entry name" value="SDR_fam"/>
</dbReference>
<dbReference type="Pfam" id="PF00106">
    <property type="entry name" value="adh_short"/>
    <property type="match status" value="1"/>
</dbReference>
<keyword evidence="2" id="KW-0560">Oxidoreductase</keyword>
<evidence type="ECO:0000256" key="1">
    <source>
        <dbReference type="ARBA" id="ARBA00006484"/>
    </source>
</evidence>
<accession>A0A380RVS1</accession>
<dbReference type="RefSeq" id="WP_109571765.1">
    <property type="nucleotide sequence ID" value="NZ_UHJL01000001.1"/>
</dbReference>
<gene>
    <name evidence="3" type="ORF">SAMN05661053_0196</name>
</gene>
<organism evidence="3 4">
    <name type="scientific">Fibrobacter succinogenes</name>
    <name type="common">Bacteroides succinogenes</name>
    <dbReference type="NCBI Taxonomy" id="833"/>
    <lineage>
        <taxon>Bacteria</taxon>
        <taxon>Pseudomonadati</taxon>
        <taxon>Fibrobacterota</taxon>
        <taxon>Fibrobacteria</taxon>
        <taxon>Fibrobacterales</taxon>
        <taxon>Fibrobacteraceae</taxon>
        <taxon>Fibrobacter</taxon>
    </lineage>
</organism>
<reference evidence="3 4" key="1">
    <citation type="submission" date="2017-08" db="EMBL/GenBank/DDBJ databases">
        <authorList>
            <person name="de Groot N.N."/>
        </authorList>
    </citation>
    <scope>NUCLEOTIDE SEQUENCE [LARGE SCALE GENOMIC DNA]</scope>
    <source>
        <strain evidence="3 4">HM2</strain>
    </source>
</reference>
<dbReference type="AlphaFoldDB" id="A0A380RVS1"/>